<keyword evidence="7" id="KW-0436">Ligase</keyword>
<evidence type="ECO:0000256" key="4">
    <source>
        <dbReference type="ARBA" id="ARBA00023136"/>
    </source>
</evidence>
<feature type="domain" description="O-antigen ligase-related" evidence="6">
    <location>
        <begin position="207"/>
        <end position="360"/>
    </location>
</feature>
<dbReference type="InterPro" id="IPR051533">
    <property type="entry name" value="WaaL-like"/>
</dbReference>
<accession>A0A6B2KTT4</accession>
<keyword evidence="2 5" id="KW-0812">Transmembrane</keyword>
<protein>
    <submittedName>
        <fullName evidence="7">O-antigen ligase family protein</fullName>
    </submittedName>
</protein>
<keyword evidence="8" id="KW-1185">Reference proteome</keyword>
<evidence type="ECO:0000259" key="6">
    <source>
        <dbReference type="Pfam" id="PF04932"/>
    </source>
</evidence>
<dbReference type="AlphaFoldDB" id="A0A6B2KTT4"/>
<feature type="transmembrane region" description="Helical" evidence="5">
    <location>
        <begin position="98"/>
        <end position="115"/>
    </location>
</feature>
<evidence type="ECO:0000256" key="3">
    <source>
        <dbReference type="ARBA" id="ARBA00022989"/>
    </source>
</evidence>
<dbReference type="PANTHER" id="PTHR37422:SF17">
    <property type="entry name" value="O-ANTIGEN LIGASE"/>
    <property type="match status" value="1"/>
</dbReference>
<evidence type="ECO:0000313" key="8">
    <source>
        <dbReference type="Proteomes" id="UP000482578"/>
    </source>
</evidence>
<dbReference type="GO" id="GO:0016020">
    <property type="term" value="C:membrane"/>
    <property type="evidence" value="ECO:0007669"/>
    <property type="project" value="UniProtKB-SubCell"/>
</dbReference>
<comment type="caution">
    <text evidence="7">The sequence shown here is derived from an EMBL/GenBank/DDBJ whole genome shotgun (WGS) entry which is preliminary data.</text>
</comment>
<dbReference type="PANTHER" id="PTHR37422">
    <property type="entry name" value="TEICHURONIC ACID BIOSYNTHESIS PROTEIN TUAE"/>
    <property type="match status" value="1"/>
</dbReference>
<comment type="subcellular location">
    <subcellularLocation>
        <location evidence="1">Membrane</location>
        <topology evidence="1">Multi-pass membrane protein</topology>
    </subcellularLocation>
</comment>
<feature type="transmembrane region" description="Helical" evidence="5">
    <location>
        <begin position="122"/>
        <end position="144"/>
    </location>
</feature>
<name>A0A6B2KTT4_9NEIS</name>
<dbReference type="Proteomes" id="UP000482578">
    <property type="component" value="Unassembled WGS sequence"/>
</dbReference>
<feature type="transmembrane region" description="Helical" evidence="5">
    <location>
        <begin position="244"/>
        <end position="264"/>
    </location>
</feature>
<dbReference type="RefSeq" id="WP_163316663.1">
    <property type="nucleotide sequence ID" value="NZ_JAAGAA010000010.1"/>
</dbReference>
<evidence type="ECO:0000256" key="2">
    <source>
        <dbReference type="ARBA" id="ARBA00022692"/>
    </source>
</evidence>
<feature type="transmembrane region" description="Helical" evidence="5">
    <location>
        <begin position="12"/>
        <end position="31"/>
    </location>
</feature>
<feature type="transmembrane region" description="Helical" evidence="5">
    <location>
        <begin position="37"/>
        <end position="59"/>
    </location>
</feature>
<feature type="transmembrane region" description="Helical" evidence="5">
    <location>
        <begin position="377"/>
        <end position="396"/>
    </location>
</feature>
<evidence type="ECO:0000256" key="5">
    <source>
        <dbReference type="SAM" id="Phobius"/>
    </source>
</evidence>
<proteinExistence type="predicted"/>
<feature type="transmembrane region" description="Helical" evidence="5">
    <location>
        <begin position="71"/>
        <end position="92"/>
    </location>
</feature>
<dbReference type="Pfam" id="PF04932">
    <property type="entry name" value="Wzy_C"/>
    <property type="match status" value="1"/>
</dbReference>
<dbReference type="GO" id="GO:0016874">
    <property type="term" value="F:ligase activity"/>
    <property type="evidence" value="ECO:0007669"/>
    <property type="project" value="UniProtKB-KW"/>
</dbReference>
<feature type="transmembrane region" description="Helical" evidence="5">
    <location>
        <begin position="205"/>
        <end position="238"/>
    </location>
</feature>
<dbReference type="InterPro" id="IPR007016">
    <property type="entry name" value="O-antigen_ligase-rel_domated"/>
</dbReference>
<feature type="transmembrane region" description="Helical" evidence="5">
    <location>
        <begin position="350"/>
        <end position="371"/>
    </location>
</feature>
<feature type="transmembrane region" description="Helical" evidence="5">
    <location>
        <begin position="174"/>
        <end position="193"/>
    </location>
</feature>
<sequence length="419" mass="46314">MKVININRNIRYLLIGLLCLYPVVGARVFPLGDGGRYLSVLAAPVSVLLIGYAISTRQFSLRDGWSEGGKWLLPLLPFTFAFWVSTLIHPGTEMHGETFSRIIYGALLFIAARLLGVRVHHLLWAGFFAGLVYFVIAIHDVFMLSPERMSSGYKVYLGEDGAIRAGGGSNPIHFGQVTFFLFGMLVLGVFSGAAKHDVKVASLWLLSIALLVVATLLTLSRGPLLAIVPLVLLVFYIADQSLKKWIAVLSFSGVVLAGIALVAYPDALARIMLAWTEVHRYFTEPSFTFSSVGARLEMWRIALLAWSKNPLFGMGFVSYSQLQADMPLIGVIDPVVASHVHFHNDYMQSVVQGGAFLLSGLVASQLLIAVLHRKNVYILFLVFSWVFFSFVDLLFFKKSMLTMFVSVYALFAAAEINDE</sequence>
<keyword evidence="4 5" id="KW-0472">Membrane</keyword>
<dbReference type="EMBL" id="JAAGAA010000010">
    <property type="protein sequence ID" value="NDV13470.1"/>
    <property type="molecule type" value="Genomic_DNA"/>
</dbReference>
<reference evidence="7 8" key="1">
    <citation type="submission" date="2020-02" db="EMBL/GenBank/DDBJ databases">
        <authorList>
            <person name="Yang Z."/>
        </authorList>
    </citation>
    <scope>NUCLEOTIDE SEQUENCE [LARGE SCALE GENOMIC DNA]</scope>
    <source>
        <strain evidence="7 8">HX-7-9</strain>
    </source>
</reference>
<evidence type="ECO:0000313" key="7">
    <source>
        <dbReference type="EMBL" id="NDV13470.1"/>
    </source>
</evidence>
<gene>
    <name evidence="7" type="ORF">GZH52_11820</name>
</gene>
<keyword evidence="3 5" id="KW-1133">Transmembrane helix</keyword>
<organism evidence="7 8">
    <name type="scientific">Crenobacter caeni</name>
    <dbReference type="NCBI Taxonomy" id="2705474"/>
    <lineage>
        <taxon>Bacteria</taxon>
        <taxon>Pseudomonadati</taxon>
        <taxon>Pseudomonadota</taxon>
        <taxon>Betaproteobacteria</taxon>
        <taxon>Neisseriales</taxon>
        <taxon>Neisseriaceae</taxon>
        <taxon>Crenobacter</taxon>
    </lineage>
</organism>
<evidence type="ECO:0000256" key="1">
    <source>
        <dbReference type="ARBA" id="ARBA00004141"/>
    </source>
</evidence>